<evidence type="ECO:0000256" key="2">
    <source>
        <dbReference type="ARBA" id="ARBA00022729"/>
    </source>
</evidence>
<dbReference type="PANTHER" id="PTHR43248">
    <property type="entry name" value="2-SUCCINYL-6-HYDROXY-2,4-CYCLOHEXADIENE-1-CARBOXYLATE SYNTHASE"/>
    <property type="match status" value="1"/>
</dbReference>
<dbReference type="Gene3D" id="3.40.50.1820">
    <property type="entry name" value="alpha/beta hydrolase"/>
    <property type="match status" value="2"/>
</dbReference>
<feature type="domain" description="Peptidase S33 tripeptidyl aminopeptidase-like C-terminal" evidence="5">
    <location>
        <begin position="404"/>
        <end position="504"/>
    </location>
</feature>
<dbReference type="InterPro" id="IPR051601">
    <property type="entry name" value="Serine_prot/Carboxylest_S33"/>
</dbReference>
<dbReference type="Proteomes" id="UP000011074">
    <property type="component" value="Chromosome"/>
</dbReference>
<dbReference type="GeneID" id="66857872"/>
<reference evidence="6" key="2">
    <citation type="submission" date="2020-01" db="EMBL/GenBank/DDBJ databases">
        <authorList>
            <person name="Algora L."/>
            <person name="Schniete J.K."/>
            <person name="MacFadyen A."/>
            <person name="Hoskisson P.A."/>
            <person name="Hunter I.S."/>
            <person name="Herron P.R."/>
        </authorList>
    </citation>
    <scope>NUCLEOTIDE SEQUENCE</scope>
    <source>
        <strain evidence="6">ATCC 10970</strain>
    </source>
</reference>
<dbReference type="InterPro" id="IPR029058">
    <property type="entry name" value="AB_hydrolase_fold"/>
</dbReference>
<dbReference type="Pfam" id="PF08386">
    <property type="entry name" value="Abhydrolase_4"/>
    <property type="match status" value="1"/>
</dbReference>
<sequence>MRVFGGRRWRRASVAGLVTVATAALLPAATGSAAAAGDGHVPARYAKQRLSWHACDGKPSLECATMTVPRDWHHPADGPDLAVSVSRHRAADPAARRGVLMMAAGGPGGQGLLRPARFAEKSPAVAAAYDIVSFNQRGLPLSSPLTCQTKAEFDAFFGDDARDRSPAAVRGVVRRSRQLARACQERSGGLAPYITTDQTVRDMDLFRALLGARRIAYYGPSYATMIGAYYATEFPHRVDRLVLDSPVGFAGTWQSFEEGQPLSFQRRFEQDFLPWLAAHDATYHYGRTAAGAKERWEARRRALREHPVDLGDGRRLTPNVLDNATVQALYNAEGFAPLASALSVLERWDTATPAERAAVGRAFPVYLSPEFLAEFAAVTCNDTPWSRDMDGWVRRTAAYTAKYPLAGARALAFAAACAAWPASHAPRVHVTGKGLPTTLMLASRHDPATHYEGALGAHRALRGSRLVTVGGGDHGQYQNGNPCVDSLVDRYLLAGAAPARDTTCPAPGTSG</sequence>
<dbReference type="RefSeq" id="WP_031010069.1">
    <property type="nucleotide sequence ID" value="NZ_CP048261.1"/>
</dbReference>
<evidence type="ECO:0000313" key="6">
    <source>
        <dbReference type="EMBL" id="QST83476.1"/>
    </source>
</evidence>
<protein>
    <submittedName>
        <fullName evidence="6">Alpha/beta hydrolase</fullName>
    </submittedName>
</protein>
<evidence type="ECO:0000256" key="4">
    <source>
        <dbReference type="SAM" id="SignalP"/>
    </source>
</evidence>
<comment type="similarity">
    <text evidence="1">Belongs to the peptidase S33 family.</text>
</comment>
<dbReference type="PANTHER" id="PTHR43248:SF29">
    <property type="entry name" value="TRIPEPTIDYL AMINOPEPTIDASE"/>
    <property type="match status" value="1"/>
</dbReference>
<reference evidence="6" key="3">
    <citation type="journal article" date="2021" name="bioRxiv">
        <title>Bilateral symmetry of linear streptomycete chromosomes.</title>
        <authorList>
            <person name="Algora-Gallardo L."/>
            <person name="Schniete J.K."/>
            <person name="Mark D.R."/>
            <person name="Hunter I.S."/>
            <person name="Herron P.R."/>
        </authorList>
    </citation>
    <scope>NUCLEOTIDE SEQUENCE</scope>
    <source>
        <strain evidence="6">ATCC 10970</strain>
    </source>
</reference>
<name>A0A8A1URE0_STRR1</name>
<evidence type="ECO:0000313" key="7">
    <source>
        <dbReference type="Proteomes" id="UP000011074"/>
    </source>
</evidence>
<dbReference type="InterPro" id="IPR013595">
    <property type="entry name" value="Pept_S33_TAP-like_C"/>
</dbReference>
<keyword evidence="3 6" id="KW-0378">Hydrolase</keyword>
<feature type="chain" id="PRO_5032491741" evidence="4">
    <location>
        <begin position="36"/>
        <end position="511"/>
    </location>
</feature>
<dbReference type="EMBL" id="CP048261">
    <property type="protein sequence ID" value="QST83476.1"/>
    <property type="molecule type" value="Genomic_DNA"/>
</dbReference>
<organism evidence="6 7">
    <name type="scientific">Streptomyces rimosus subsp. rimosus (strain ATCC 10970 / DSM 40260 / JCM 4667 / NRRL 2234)</name>
    <dbReference type="NCBI Taxonomy" id="1265868"/>
    <lineage>
        <taxon>Bacteria</taxon>
        <taxon>Bacillati</taxon>
        <taxon>Actinomycetota</taxon>
        <taxon>Actinomycetes</taxon>
        <taxon>Kitasatosporales</taxon>
        <taxon>Streptomycetaceae</taxon>
        <taxon>Streptomyces</taxon>
    </lineage>
</organism>
<keyword evidence="2 4" id="KW-0732">Signal</keyword>
<dbReference type="GO" id="GO:0016787">
    <property type="term" value="F:hydrolase activity"/>
    <property type="evidence" value="ECO:0007669"/>
    <property type="project" value="UniProtKB-KW"/>
</dbReference>
<proteinExistence type="inferred from homology"/>
<evidence type="ECO:0000256" key="1">
    <source>
        <dbReference type="ARBA" id="ARBA00010088"/>
    </source>
</evidence>
<dbReference type="AlphaFoldDB" id="A0A8A1URE0"/>
<evidence type="ECO:0000256" key="3">
    <source>
        <dbReference type="ARBA" id="ARBA00022801"/>
    </source>
</evidence>
<accession>A0A8A1URE0</accession>
<dbReference type="SUPFAM" id="SSF53474">
    <property type="entry name" value="alpha/beta-Hydrolases"/>
    <property type="match status" value="1"/>
</dbReference>
<feature type="signal peptide" evidence="4">
    <location>
        <begin position="1"/>
        <end position="35"/>
    </location>
</feature>
<evidence type="ECO:0000259" key="5">
    <source>
        <dbReference type="Pfam" id="PF08386"/>
    </source>
</evidence>
<reference evidence="6" key="1">
    <citation type="submission" date="2012-12" db="EMBL/GenBank/DDBJ databases">
        <authorList>
            <person name="Pethick F.E."/>
            <person name="MacFadyen A.C."/>
            <person name="Tang Z."/>
            <person name="Sangal V."/>
            <person name="Tze-Tze L."/>
            <person name="Chu J."/>
            <person name="Guo M."/>
            <person name="Kirby R."/>
            <person name="Hoskisson P.A."/>
            <person name="Herron P.R."/>
            <person name="Hunter I.S."/>
        </authorList>
    </citation>
    <scope>NUCLEOTIDE SEQUENCE</scope>
    <source>
        <strain evidence="6">ATCC 10970</strain>
    </source>
</reference>
<gene>
    <name evidence="6" type="ORF">SRIM_027875</name>
</gene>